<evidence type="ECO:0000259" key="2">
    <source>
        <dbReference type="Pfam" id="PF13349"/>
    </source>
</evidence>
<evidence type="ECO:0000313" key="3">
    <source>
        <dbReference type="EMBL" id="MCC2166316.1"/>
    </source>
</evidence>
<keyword evidence="4" id="KW-1185">Reference proteome</keyword>
<reference evidence="3 4" key="1">
    <citation type="submission" date="2021-10" db="EMBL/GenBank/DDBJ databases">
        <title>Anaerobic single-cell dispensing facilitates the cultivation of human gut bacteria.</title>
        <authorList>
            <person name="Afrizal A."/>
        </authorList>
    </citation>
    <scope>NUCLEOTIDE SEQUENCE [LARGE SCALE GENOMIC DNA]</scope>
    <source>
        <strain evidence="3 4">CLA-AA-H244</strain>
    </source>
</reference>
<gene>
    <name evidence="3" type="ORF">LKD45_01160</name>
</gene>
<dbReference type="Pfam" id="PF13349">
    <property type="entry name" value="DUF4097"/>
    <property type="match status" value="1"/>
</dbReference>
<dbReference type="Proteomes" id="UP001199355">
    <property type="component" value="Unassembled WGS sequence"/>
</dbReference>
<sequence length="306" mass="32955">MKNWKKGMIAGSIICIATGFLFIGIGSSMGGWKNIDKINSRYIHFGGSDTFIGLNFQPNTKESIQILSRGTDGPADVGSTSTGEVISFNGKLPEEMEISANTLALKIVPGKSDAIILSGSNRDKMNCYIEDNCLYLEEKNHKPIQKGGEIVLTVPESMDWKKIEIDAQAAYVALQDFSAEEMEFSAGAGSIEASGLQTKKLILSAEAGAITVTDSEAAELEADAEAGVLRFSGSITDMVDADAELGNIVLNLSQSEDDFDYEIDSDLGNVEFDGVSMENFVICNKASGKMKLDSSMGNIEIYFEQD</sequence>
<feature type="transmembrane region" description="Helical" evidence="1">
    <location>
        <begin position="7"/>
        <end position="32"/>
    </location>
</feature>
<keyword evidence="1" id="KW-0812">Transmembrane</keyword>
<organism evidence="3 4">
    <name type="scientific">Gallintestinimicrobium propionicum</name>
    <dbReference type="NCBI Taxonomy" id="2981770"/>
    <lineage>
        <taxon>Bacteria</taxon>
        <taxon>Bacillati</taxon>
        <taxon>Bacillota</taxon>
        <taxon>Clostridia</taxon>
        <taxon>Lachnospirales</taxon>
        <taxon>Lachnospiraceae</taxon>
        <taxon>Gallintestinimicrobium</taxon>
    </lineage>
</organism>
<feature type="domain" description="DUF4097" evidence="2">
    <location>
        <begin position="146"/>
        <end position="274"/>
    </location>
</feature>
<accession>A0AAE3AT51</accession>
<evidence type="ECO:0000256" key="1">
    <source>
        <dbReference type="SAM" id="Phobius"/>
    </source>
</evidence>
<dbReference type="EMBL" id="JAJEQF010000001">
    <property type="protein sequence ID" value="MCC2166316.1"/>
    <property type="molecule type" value="Genomic_DNA"/>
</dbReference>
<dbReference type="AlphaFoldDB" id="A0AAE3AT51"/>
<keyword evidence="1" id="KW-1133">Transmembrane helix</keyword>
<keyword evidence="1" id="KW-0472">Membrane</keyword>
<evidence type="ECO:0000313" key="4">
    <source>
        <dbReference type="Proteomes" id="UP001199355"/>
    </source>
</evidence>
<comment type="caution">
    <text evidence="3">The sequence shown here is derived from an EMBL/GenBank/DDBJ whole genome shotgun (WGS) entry which is preliminary data.</text>
</comment>
<name>A0AAE3AT51_9FIRM</name>
<dbReference type="RefSeq" id="WP_308727495.1">
    <property type="nucleotide sequence ID" value="NZ_JAJEQF010000001.1"/>
</dbReference>
<dbReference type="Gene3D" id="2.160.20.120">
    <property type="match status" value="1"/>
</dbReference>
<dbReference type="InterPro" id="IPR025164">
    <property type="entry name" value="Toastrack_DUF4097"/>
</dbReference>
<proteinExistence type="predicted"/>
<protein>
    <submittedName>
        <fullName evidence="3">DUF4097 family beta strand repeat-containing protein</fullName>
    </submittedName>
</protein>